<dbReference type="PANTHER" id="PTHR46847">
    <property type="entry name" value="D-ALLOSE-BINDING PERIPLASMIC PROTEIN-RELATED"/>
    <property type="match status" value="1"/>
</dbReference>
<keyword evidence="6" id="KW-1185">Reference proteome</keyword>
<dbReference type="AlphaFoldDB" id="A0A212S3K4"/>
<proteinExistence type="inferred from homology"/>
<dbReference type="OrthoDB" id="44362at2"/>
<gene>
    <name evidence="5" type="ORF">SAMN07250955_12211</name>
</gene>
<evidence type="ECO:0000256" key="1">
    <source>
        <dbReference type="ARBA" id="ARBA00004196"/>
    </source>
</evidence>
<feature type="domain" description="Periplasmic binding protein" evidence="4">
    <location>
        <begin position="48"/>
        <end position="306"/>
    </location>
</feature>
<dbReference type="Proteomes" id="UP000197065">
    <property type="component" value="Unassembled WGS sequence"/>
</dbReference>
<comment type="subcellular location">
    <subcellularLocation>
        <location evidence="1">Cell envelope</location>
    </subcellularLocation>
</comment>
<dbReference type="InterPro" id="IPR025997">
    <property type="entry name" value="SBP_2_dom"/>
</dbReference>
<name>A0A212S3K4_9PROT</name>
<accession>A0A212S3K4</accession>
<organism evidence="5 6">
    <name type="scientific">Arboricoccus pini</name>
    <dbReference type="NCBI Taxonomy" id="1963835"/>
    <lineage>
        <taxon>Bacteria</taxon>
        <taxon>Pseudomonadati</taxon>
        <taxon>Pseudomonadota</taxon>
        <taxon>Alphaproteobacteria</taxon>
        <taxon>Geminicoccales</taxon>
        <taxon>Geminicoccaceae</taxon>
        <taxon>Arboricoccus</taxon>
    </lineage>
</organism>
<evidence type="ECO:0000259" key="4">
    <source>
        <dbReference type="Pfam" id="PF13407"/>
    </source>
</evidence>
<dbReference type="EMBL" id="FYEH01000022">
    <property type="protein sequence ID" value="SNB79676.1"/>
    <property type="molecule type" value="Genomic_DNA"/>
</dbReference>
<dbReference type="RefSeq" id="WP_088563072.1">
    <property type="nucleotide sequence ID" value="NZ_FYEH01000022.1"/>
</dbReference>
<dbReference type="PANTHER" id="PTHR46847:SF1">
    <property type="entry name" value="D-ALLOSE-BINDING PERIPLASMIC PROTEIN-RELATED"/>
    <property type="match status" value="1"/>
</dbReference>
<dbReference type="GO" id="GO:0030246">
    <property type="term" value="F:carbohydrate binding"/>
    <property type="evidence" value="ECO:0007669"/>
    <property type="project" value="UniProtKB-ARBA"/>
</dbReference>
<protein>
    <submittedName>
        <fullName evidence="5">Monosaccharide ABC transporter substrate-binding protein, CUT2 family</fullName>
    </submittedName>
</protein>
<evidence type="ECO:0000256" key="2">
    <source>
        <dbReference type="ARBA" id="ARBA00007639"/>
    </source>
</evidence>
<evidence type="ECO:0000256" key="3">
    <source>
        <dbReference type="ARBA" id="ARBA00022729"/>
    </source>
</evidence>
<dbReference type="InterPro" id="IPR028082">
    <property type="entry name" value="Peripla_BP_I"/>
</dbReference>
<dbReference type="CDD" id="cd06305">
    <property type="entry name" value="PBP1_methylthioribose_binding-like"/>
    <property type="match status" value="1"/>
</dbReference>
<evidence type="ECO:0000313" key="6">
    <source>
        <dbReference type="Proteomes" id="UP000197065"/>
    </source>
</evidence>
<dbReference type="GO" id="GO:0030313">
    <property type="term" value="C:cell envelope"/>
    <property type="evidence" value="ECO:0007669"/>
    <property type="project" value="UniProtKB-SubCell"/>
</dbReference>
<dbReference type="SUPFAM" id="SSF53822">
    <property type="entry name" value="Periplasmic binding protein-like I"/>
    <property type="match status" value="1"/>
</dbReference>
<dbReference type="Gene3D" id="3.40.50.2300">
    <property type="match status" value="2"/>
</dbReference>
<sequence>MAAFEGGRIGRRGLLGVGLGLASGLVLAKPSFAQSGSDDVPSLAGKRIAISVVGTDHFFDLKSYQAQIAEVERLGGTPIGLDAGRNDKQLVAQLQTLLTQKPDAVIQQLGTLPVFDNQLKRLRAAGIPVFTIDVPSTNSINNTTSDNFSLGAQLALQLVSDIGGKGNLVVFNGFAGVPVCEIRYQELLQVLKYYPDVKIVQPELRDVIPNTVQDSYAQITALLSKYPEKGSISAIWSAWDIPQLGATQALIAAGRTEILTYGVDGTPEVLSLVKDPKAPAGAVAVQQPSLIGTAAVQNVARYLAGQTLPSQTFLPAVIANKKNAAEVQRQVGQAT</sequence>
<reference evidence="5 6" key="1">
    <citation type="submission" date="2017-06" db="EMBL/GenBank/DDBJ databases">
        <authorList>
            <person name="Kim H.J."/>
            <person name="Triplett B.A."/>
        </authorList>
    </citation>
    <scope>NUCLEOTIDE SEQUENCE [LARGE SCALE GENOMIC DNA]</scope>
    <source>
        <strain evidence="5 6">B29T1</strain>
    </source>
</reference>
<dbReference type="Pfam" id="PF13407">
    <property type="entry name" value="Peripla_BP_4"/>
    <property type="match status" value="1"/>
</dbReference>
<evidence type="ECO:0000313" key="5">
    <source>
        <dbReference type="EMBL" id="SNB79676.1"/>
    </source>
</evidence>
<comment type="similarity">
    <text evidence="2">Belongs to the bacterial solute-binding protein 2 family.</text>
</comment>
<keyword evidence="3" id="KW-0732">Signal</keyword>